<dbReference type="eggNOG" id="ENOG5032Y4J">
    <property type="taxonomic scope" value="Bacteria"/>
</dbReference>
<sequence>MAAATKAPDSRGPSIPMALNLIHLCRLQGVQVSDGSTGPIKERTMKASGWIGVVLIVIGIVALAWGGITYTHKKKVINMGPIQASHKEKKTIPLPPILGIVCIVAGGGLVVAGNRK</sequence>
<evidence type="ECO:0000313" key="3">
    <source>
        <dbReference type="Proteomes" id="UP000002207"/>
    </source>
</evidence>
<proteinExistence type="predicted"/>
<keyword evidence="3" id="KW-1185">Reference proteome</keyword>
<organism evidence="2 3">
    <name type="scientific">Acidobacterium capsulatum (strain ATCC 51196 / DSM 11244 / BCRC 80197 / JCM 7670 / NBRC 15755 / NCIMB 13165 / 161)</name>
    <dbReference type="NCBI Taxonomy" id="240015"/>
    <lineage>
        <taxon>Bacteria</taxon>
        <taxon>Pseudomonadati</taxon>
        <taxon>Acidobacteriota</taxon>
        <taxon>Terriglobia</taxon>
        <taxon>Terriglobales</taxon>
        <taxon>Acidobacteriaceae</taxon>
        <taxon>Acidobacterium</taxon>
    </lineage>
</organism>
<dbReference type="EMBL" id="CP001472">
    <property type="protein sequence ID" value="ACO32845.1"/>
    <property type="molecule type" value="Genomic_DNA"/>
</dbReference>
<feature type="transmembrane region" description="Helical" evidence="1">
    <location>
        <begin position="92"/>
        <end position="113"/>
    </location>
</feature>
<dbReference type="STRING" id="240015.ACP_3398"/>
<protein>
    <submittedName>
        <fullName evidence="2">Conserved domain protein</fullName>
    </submittedName>
</protein>
<reference evidence="2 3" key="1">
    <citation type="journal article" date="2009" name="Appl. Environ. Microbiol.">
        <title>Three genomes from the phylum Acidobacteria provide insight into the lifestyles of these microorganisms in soils.</title>
        <authorList>
            <person name="Ward N.L."/>
            <person name="Challacombe J.F."/>
            <person name="Janssen P.H."/>
            <person name="Henrissat B."/>
            <person name="Coutinho P.M."/>
            <person name="Wu M."/>
            <person name="Xie G."/>
            <person name="Haft D.H."/>
            <person name="Sait M."/>
            <person name="Badger J."/>
            <person name="Barabote R.D."/>
            <person name="Bradley B."/>
            <person name="Brettin T.S."/>
            <person name="Brinkac L.M."/>
            <person name="Bruce D."/>
            <person name="Creasy T."/>
            <person name="Daugherty S.C."/>
            <person name="Davidsen T.M."/>
            <person name="DeBoy R.T."/>
            <person name="Detter J.C."/>
            <person name="Dodson R.J."/>
            <person name="Durkin A.S."/>
            <person name="Ganapathy A."/>
            <person name="Gwinn-Giglio M."/>
            <person name="Han C.S."/>
            <person name="Khouri H."/>
            <person name="Kiss H."/>
            <person name="Kothari S.P."/>
            <person name="Madupu R."/>
            <person name="Nelson K.E."/>
            <person name="Nelson W.C."/>
            <person name="Paulsen I."/>
            <person name="Penn K."/>
            <person name="Ren Q."/>
            <person name="Rosovitz M.J."/>
            <person name="Selengut J.D."/>
            <person name="Shrivastava S."/>
            <person name="Sullivan S.A."/>
            <person name="Tapia R."/>
            <person name="Thompson L.S."/>
            <person name="Watkins K.L."/>
            <person name="Yang Q."/>
            <person name="Yu C."/>
            <person name="Zafar N."/>
            <person name="Zhou L."/>
            <person name="Kuske C.R."/>
        </authorList>
    </citation>
    <scope>NUCLEOTIDE SEQUENCE [LARGE SCALE GENOMIC DNA]</scope>
    <source>
        <strain evidence="3">ATCC 51196 / DSM 11244 / BCRC 80197 / JCM 7670 / NBRC 15755 / NCIMB 13165 / 161</strain>
    </source>
</reference>
<evidence type="ECO:0000313" key="2">
    <source>
        <dbReference type="EMBL" id="ACO32845.1"/>
    </source>
</evidence>
<keyword evidence="1" id="KW-1133">Transmembrane helix</keyword>
<dbReference type="KEGG" id="aca:ACP_3398"/>
<dbReference type="Proteomes" id="UP000002207">
    <property type="component" value="Chromosome"/>
</dbReference>
<dbReference type="InParanoid" id="C1F6G4"/>
<feature type="transmembrane region" description="Helical" evidence="1">
    <location>
        <begin position="49"/>
        <end position="71"/>
    </location>
</feature>
<gene>
    <name evidence="2" type="ordered locus">ACP_3398</name>
</gene>
<keyword evidence="1" id="KW-0472">Membrane</keyword>
<dbReference type="HOGENOM" id="CLU_2091484_0_0_0"/>
<evidence type="ECO:0000256" key="1">
    <source>
        <dbReference type="SAM" id="Phobius"/>
    </source>
</evidence>
<keyword evidence="1" id="KW-0812">Transmembrane</keyword>
<accession>C1F6G4</accession>
<dbReference type="AlphaFoldDB" id="C1F6G4"/>
<name>C1F6G4_ACIC5</name>